<dbReference type="NCBIfam" id="TIGR00229">
    <property type="entry name" value="sensory_box"/>
    <property type="match status" value="2"/>
</dbReference>
<reference evidence="10 11" key="2">
    <citation type="journal article" date="2014" name="Genome Announc.">
        <title>Complete Genome Sequence of the Subsurface, Mesophilic Sulfate-Reducing Bacterium Desulfovibrio aespoeensis Aspo-2.</title>
        <authorList>
            <person name="Pedersen K."/>
            <person name="Bengtsson A."/>
            <person name="Edlund J."/>
            <person name="Rabe L."/>
            <person name="Hazen T."/>
            <person name="Chakraborty R."/>
            <person name="Goodwin L."/>
            <person name="Shapiro N."/>
        </authorList>
    </citation>
    <scope>NUCLEOTIDE SEQUENCE [LARGE SCALE GENOMIC DNA]</scope>
    <source>
        <strain evidence="11">ATCC 700646 / DSM 10631 / Aspo-2</strain>
    </source>
</reference>
<evidence type="ECO:0000259" key="8">
    <source>
        <dbReference type="PROSITE" id="PS50112"/>
    </source>
</evidence>
<evidence type="ECO:0000313" key="10">
    <source>
        <dbReference type="EMBL" id="ADU61942.1"/>
    </source>
</evidence>
<keyword evidence="4" id="KW-0175">Coiled coil</keyword>
<dbReference type="CDD" id="cd00082">
    <property type="entry name" value="HisKA"/>
    <property type="match status" value="1"/>
</dbReference>
<dbReference type="AlphaFoldDB" id="E6VS09"/>
<dbReference type="PROSITE" id="PS50112">
    <property type="entry name" value="PAS"/>
    <property type="match status" value="2"/>
</dbReference>
<comment type="catalytic activity">
    <reaction evidence="1">
        <text>ATP + protein L-histidine = ADP + protein N-phospho-L-histidine.</text>
        <dbReference type="EC" id="2.7.13.3"/>
    </reaction>
</comment>
<dbReference type="Gene3D" id="3.30.565.10">
    <property type="entry name" value="Histidine kinase-like ATPase, C-terminal domain"/>
    <property type="match status" value="1"/>
</dbReference>
<dbReference type="InterPro" id="IPR003594">
    <property type="entry name" value="HATPase_dom"/>
</dbReference>
<protein>
    <recommendedName>
        <fullName evidence="2">histidine kinase</fullName>
        <ecNumber evidence="2">2.7.13.3</ecNumber>
    </recommendedName>
</protein>
<feature type="transmembrane region" description="Helical" evidence="5">
    <location>
        <begin position="333"/>
        <end position="352"/>
    </location>
</feature>
<dbReference type="SUPFAM" id="SSF55874">
    <property type="entry name" value="ATPase domain of HSP90 chaperone/DNA topoisomerase II/histidine kinase"/>
    <property type="match status" value="1"/>
</dbReference>
<feature type="domain" description="PAS" evidence="8">
    <location>
        <begin position="369"/>
        <end position="417"/>
    </location>
</feature>
<keyword evidence="6" id="KW-0732">Signal</keyword>
<feature type="signal peptide" evidence="6">
    <location>
        <begin position="1"/>
        <end position="26"/>
    </location>
</feature>
<dbReference type="SUPFAM" id="SSF53850">
    <property type="entry name" value="Periplasmic binding protein-like II"/>
    <property type="match status" value="1"/>
</dbReference>
<feature type="domain" description="PAC" evidence="9">
    <location>
        <begin position="573"/>
        <end position="625"/>
    </location>
</feature>
<dbReference type="Pfam" id="PF08448">
    <property type="entry name" value="PAS_4"/>
    <property type="match status" value="2"/>
</dbReference>
<evidence type="ECO:0000256" key="2">
    <source>
        <dbReference type="ARBA" id="ARBA00012438"/>
    </source>
</evidence>
<dbReference type="OrthoDB" id="174578at2"/>
<feature type="domain" description="PAS" evidence="8">
    <location>
        <begin position="497"/>
        <end position="542"/>
    </location>
</feature>
<dbReference type="PROSITE" id="PS50113">
    <property type="entry name" value="PAC"/>
    <property type="match status" value="2"/>
</dbReference>
<dbReference type="RefSeq" id="WP_013513873.1">
    <property type="nucleotide sequence ID" value="NC_014844.1"/>
</dbReference>
<reference evidence="11" key="1">
    <citation type="submission" date="2010-12" db="EMBL/GenBank/DDBJ databases">
        <title>Complete sequence of Desulfovibrio aespoeensis Aspo-2.</title>
        <authorList>
            <consortium name="US DOE Joint Genome Institute"/>
            <person name="Lucas S."/>
            <person name="Copeland A."/>
            <person name="Lapidus A."/>
            <person name="Cheng J.-F."/>
            <person name="Goodwin L."/>
            <person name="Pitluck S."/>
            <person name="Chertkov O."/>
            <person name="Misra M."/>
            <person name="Detter J.C."/>
            <person name="Han C."/>
            <person name="Tapia R."/>
            <person name="Land M."/>
            <person name="Hauser L."/>
            <person name="Kyrpides N."/>
            <person name="Ivanova N."/>
            <person name="Ovchinnikova G."/>
            <person name="Pedersen K."/>
            <person name="Jagevall S."/>
            <person name="Hazen T."/>
            <person name="Woyke T."/>
        </authorList>
    </citation>
    <scope>NUCLEOTIDE SEQUENCE [LARGE SCALE GENOMIC DNA]</scope>
    <source>
        <strain evidence="11">ATCC 700646 / DSM 10631 / Aspo-2</strain>
    </source>
</reference>
<dbReference type="SUPFAM" id="SSF55785">
    <property type="entry name" value="PYP-like sensor domain (PAS domain)"/>
    <property type="match status" value="2"/>
</dbReference>
<dbReference type="InterPro" id="IPR004358">
    <property type="entry name" value="Sig_transdc_His_kin-like_C"/>
</dbReference>
<dbReference type="EMBL" id="CP002431">
    <property type="protein sequence ID" value="ADU61942.1"/>
    <property type="molecule type" value="Genomic_DNA"/>
</dbReference>
<dbReference type="Pfam" id="PF02518">
    <property type="entry name" value="HATPase_c"/>
    <property type="match status" value="1"/>
</dbReference>
<gene>
    <name evidence="10" type="ordered locus">Daes_0925</name>
</gene>
<dbReference type="InterPro" id="IPR001610">
    <property type="entry name" value="PAC"/>
</dbReference>
<proteinExistence type="predicted"/>
<dbReference type="eggNOG" id="COG0715">
    <property type="taxonomic scope" value="Bacteria"/>
</dbReference>
<dbReference type="Proteomes" id="UP000002191">
    <property type="component" value="Chromosome"/>
</dbReference>
<dbReference type="Gene3D" id="3.30.450.20">
    <property type="entry name" value="PAS domain"/>
    <property type="match status" value="2"/>
</dbReference>
<evidence type="ECO:0000259" key="9">
    <source>
        <dbReference type="PROSITE" id="PS50113"/>
    </source>
</evidence>
<dbReference type="InterPro" id="IPR003661">
    <property type="entry name" value="HisK_dim/P_dom"/>
</dbReference>
<dbReference type="STRING" id="643562.Daes_0925"/>
<evidence type="ECO:0000256" key="3">
    <source>
        <dbReference type="ARBA" id="ARBA00022553"/>
    </source>
</evidence>
<dbReference type="EC" id="2.7.13.3" evidence="2"/>
<dbReference type="KEGG" id="das:Daes_0925"/>
<dbReference type="GO" id="GO:0000155">
    <property type="term" value="F:phosphorelay sensor kinase activity"/>
    <property type="evidence" value="ECO:0007669"/>
    <property type="project" value="InterPro"/>
</dbReference>
<dbReference type="SMART" id="SM00086">
    <property type="entry name" value="PAC"/>
    <property type="match status" value="2"/>
</dbReference>
<dbReference type="InterPro" id="IPR000014">
    <property type="entry name" value="PAS"/>
</dbReference>
<dbReference type="Gene3D" id="1.10.287.130">
    <property type="match status" value="1"/>
</dbReference>
<dbReference type="PROSITE" id="PS51257">
    <property type="entry name" value="PROKAR_LIPOPROTEIN"/>
    <property type="match status" value="1"/>
</dbReference>
<evidence type="ECO:0000256" key="5">
    <source>
        <dbReference type="SAM" id="Phobius"/>
    </source>
</evidence>
<evidence type="ECO:0000256" key="4">
    <source>
        <dbReference type="SAM" id="Coils"/>
    </source>
</evidence>
<keyword evidence="11" id="KW-1185">Reference proteome</keyword>
<feature type="domain" description="PAC" evidence="9">
    <location>
        <begin position="444"/>
        <end position="496"/>
    </location>
</feature>
<accession>E6VS09</accession>
<dbReference type="InterPro" id="IPR015168">
    <property type="entry name" value="SsuA/THI5"/>
</dbReference>
<dbReference type="CDD" id="cd00075">
    <property type="entry name" value="HATPase"/>
    <property type="match status" value="1"/>
</dbReference>
<dbReference type="eggNOG" id="COG4251">
    <property type="taxonomic scope" value="Bacteria"/>
</dbReference>
<dbReference type="InterPro" id="IPR000700">
    <property type="entry name" value="PAS-assoc_C"/>
</dbReference>
<dbReference type="PANTHER" id="PTHR43065:SF47">
    <property type="match status" value="1"/>
</dbReference>
<feature type="coiled-coil region" evidence="4">
    <location>
        <begin position="613"/>
        <end position="665"/>
    </location>
</feature>
<keyword evidence="5" id="KW-0812">Transmembrane</keyword>
<dbReference type="InterPro" id="IPR036890">
    <property type="entry name" value="HATPase_C_sf"/>
</dbReference>
<dbReference type="SUPFAM" id="SSF47384">
    <property type="entry name" value="Homodimeric domain of signal transducing histidine kinase"/>
    <property type="match status" value="1"/>
</dbReference>
<evidence type="ECO:0000313" key="11">
    <source>
        <dbReference type="Proteomes" id="UP000002191"/>
    </source>
</evidence>
<keyword evidence="5" id="KW-1133">Transmembrane helix</keyword>
<dbReference type="SMART" id="SM00387">
    <property type="entry name" value="HATPase_c"/>
    <property type="match status" value="1"/>
</dbReference>
<dbReference type="PRINTS" id="PR00344">
    <property type="entry name" value="BCTRLSENSOR"/>
</dbReference>
<dbReference type="HOGENOM" id="CLU_000445_86_3_7"/>
<dbReference type="SMART" id="SM00091">
    <property type="entry name" value="PAS"/>
    <property type="match status" value="2"/>
</dbReference>
<dbReference type="Gene3D" id="3.40.190.10">
    <property type="entry name" value="Periplasmic binding protein-like II"/>
    <property type="match status" value="2"/>
</dbReference>
<dbReference type="InterPro" id="IPR013656">
    <property type="entry name" value="PAS_4"/>
</dbReference>
<keyword evidence="5" id="KW-0472">Membrane</keyword>
<evidence type="ECO:0000256" key="6">
    <source>
        <dbReference type="SAM" id="SignalP"/>
    </source>
</evidence>
<dbReference type="InterPro" id="IPR005467">
    <property type="entry name" value="His_kinase_dom"/>
</dbReference>
<dbReference type="PANTHER" id="PTHR43065">
    <property type="entry name" value="SENSOR HISTIDINE KINASE"/>
    <property type="match status" value="1"/>
</dbReference>
<evidence type="ECO:0000256" key="1">
    <source>
        <dbReference type="ARBA" id="ARBA00000085"/>
    </source>
</evidence>
<dbReference type="InterPro" id="IPR035965">
    <property type="entry name" value="PAS-like_dom_sf"/>
</dbReference>
<name>E6VS09_PSEA9</name>
<dbReference type="CDD" id="cd00130">
    <property type="entry name" value="PAS"/>
    <property type="match status" value="2"/>
</dbReference>
<dbReference type="eggNOG" id="COG4191">
    <property type="taxonomic scope" value="Bacteria"/>
</dbReference>
<evidence type="ECO:0000259" key="7">
    <source>
        <dbReference type="PROSITE" id="PS50109"/>
    </source>
</evidence>
<feature type="domain" description="Histidine kinase" evidence="7">
    <location>
        <begin position="677"/>
        <end position="907"/>
    </location>
</feature>
<organism evidence="10 11">
    <name type="scientific">Pseudodesulfovibrio aespoeensis (strain ATCC 700646 / DSM 10631 / Aspo-2)</name>
    <name type="common">Desulfovibrio aespoeensis</name>
    <dbReference type="NCBI Taxonomy" id="643562"/>
    <lineage>
        <taxon>Bacteria</taxon>
        <taxon>Pseudomonadati</taxon>
        <taxon>Thermodesulfobacteriota</taxon>
        <taxon>Desulfovibrionia</taxon>
        <taxon>Desulfovibrionales</taxon>
        <taxon>Desulfovibrionaceae</taxon>
    </lineage>
</organism>
<dbReference type="PROSITE" id="PS50109">
    <property type="entry name" value="HIS_KIN"/>
    <property type="match status" value="1"/>
</dbReference>
<sequence precursor="true">MKRAPESATALLLLLLACLWAIPATAQPLRPVTLQLKWAHQFQFAGYYAAQELGFYREEGLAVDFREYRHGTSVEAEVLGGGADFGVSGAEALLNYQHGDPVVVLGVFFQHAANILLYRADSGISDPQDLKGRRVMLPAAEVPSLWAMFARHGIGRKDIIIQQLTGDINDLIQGQTDAVSAYLTTQPHALAESGVEVGILHPADFGIDFYGDCLITSRRLSDTSPELADGFLRASIRGWEYAMDHPDELIELIREQYNPARSRDALRHEASVMRELMIPRLVDIGAMSRGRWLRMAGVCQEAGLIETLRPMDDFYHIPADQRRLGWMTQGRPYLMAAGAAVALAILILALIARRQHQSIRARTRQLEHNRESLRQVIDLLPNMVYAKDREGRFLLVNRAMADTLGSTVDQLTGAQEIDVQPDGDQARRRLAQDRMVFDSGYPLVILEEPFRHRDGSMHWLQTTRLPYLSADTGEPAVLGLSVDITTRKLADEALRRSEERFRAIFNQTYQFTGILSPDGTVIEFNESSLEQLGQRPKEIIGKPFWEAHWFEHTVENRTWLRDAVRRAAQGEVICREVTSLRADGQPMALDFSLKPARDNEGTIVFLIPEGRDITALKQTEEELRRLNEELERRVASRTRNLEQAKDDLEHSLAELNRTQEELILSEKLAALGSLVAGVAHEINTPLGTGVTACSFLVDRIAELDALFSRGELKKSDLEQFLDDGRESSASTLANLNRAAGLISSFKQVAADQSSEMPRQFNLHTYVDEVLSSLRPRYKHTGHTVENLCPDVELFSYPGAFVQIITNLLINALTHAYGPDDSGHIRIGGRLDGDMVIFTFSDDGVGIHESVRDRIFEPFVTTRRGSGGTGLGLHIIFNVVNKVLGGTIRCTTGPGEGTSYAITIPREHAPRMENPENEP</sequence>
<dbReference type="InterPro" id="IPR036097">
    <property type="entry name" value="HisK_dim/P_sf"/>
</dbReference>
<feature type="chain" id="PRO_5003211037" description="histidine kinase" evidence="6">
    <location>
        <begin position="27"/>
        <end position="918"/>
    </location>
</feature>
<dbReference type="Pfam" id="PF09084">
    <property type="entry name" value="NMT1"/>
    <property type="match status" value="1"/>
</dbReference>
<keyword evidence="3" id="KW-0597">Phosphoprotein</keyword>